<feature type="domain" description="Gfo/Idh/MocA-like oxidoreductase N-terminal" evidence="2">
    <location>
        <begin position="7"/>
        <end position="123"/>
    </location>
</feature>
<dbReference type="InterPro" id="IPR050463">
    <property type="entry name" value="Gfo/Idh/MocA_oxidrdct_glycsds"/>
</dbReference>
<dbReference type="PANTHER" id="PTHR43818:SF11">
    <property type="entry name" value="BCDNA.GH03377"/>
    <property type="match status" value="1"/>
</dbReference>
<dbReference type="SUPFAM" id="SSF51735">
    <property type="entry name" value="NAD(P)-binding Rossmann-fold domains"/>
    <property type="match status" value="1"/>
</dbReference>
<dbReference type="Gene3D" id="3.40.50.720">
    <property type="entry name" value="NAD(P)-binding Rossmann-like Domain"/>
    <property type="match status" value="1"/>
</dbReference>
<dbReference type="Pfam" id="PF01408">
    <property type="entry name" value="GFO_IDH_MocA"/>
    <property type="match status" value="1"/>
</dbReference>
<dbReference type="AlphaFoldDB" id="A0A7Y9I8Z9"/>
<dbReference type="EMBL" id="JACCBU010000001">
    <property type="protein sequence ID" value="NYE72218.1"/>
    <property type="molecule type" value="Genomic_DNA"/>
</dbReference>
<gene>
    <name evidence="3" type="ORF">BKA15_003547</name>
</gene>
<evidence type="ECO:0000259" key="2">
    <source>
        <dbReference type="Pfam" id="PF01408"/>
    </source>
</evidence>
<dbReference type="Proteomes" id="UP000569914">
    <property type="component" value="Unassembled WGS sequence"/>
</dbReference>
<name>A0A7Y9I8Z9_9ACTN</name>
<organism evidence="3 4">
    <name type="scientific">Microlunatus parietis</name>
    <dbReference type="NCBI Taxonomy" id="682979"/>
    <lineage>
        <taxon>Bacteria</taxon>
        <taxon>Bacillati</taxon>
        <taxon>Actinomycetota</taxon>
        <taxon>Actinomycetes</taxon>
        <taxon>Propionibacteriales</taxon>
        <taxon>Propionibacteriaceae</taxon>
        <taxon>Microlunatus</taxon>
    </lineage>
</organism>
<keyword evidence="1" id="KW-0560">Oxidoreductase</keyword>
<dbReference type="InterPro" id="IPR036291">
    <property type="entry name" value="NAD(P)-bd_dom_sf"/>
</dbReference>
<dbReference type="GO" id="GO:0016491">
    <property type="term" value="F:oxidoreductase activity"/>
    <property type="evidence" value="ECO:0007669"/>
    <property type="project" value="UniProtKB-KW"/>
</dbReference>
<dbReference type="SUPFAM" id="SSF55347">
    <property type="entry name" value="Glyceraldehyde-3-phosphate dehydrogenase-like, C-terminal domain"/>
    <property type="match status" value="1"/>
</dbReference>
<dbReference type="Gene3D" id="3.30.360.10">
    <property type="entry name" value="Dihydrodipicolinate Reductase, domain 2"/>
    <property type="match status" value="1"/>
</dbReference>
<evidence type="ECO:0000313" key="4">
    <source>
        <dbReference type="Proteomes" id="UP000569914"/>
    </source>
</evidence>
<evidence type="ECO:0000313" key="3">
    <source>
        <dbReference type="EMBL" id="NYE72218.1"/>
    </source>
</evidence>
<keyword evidence="4" id="KW-1185">Reference proteome</keyword>
<evidence type="ECO:0000256" key="1">
    <source>
        <dbReference type="ARBA" id="ARBA00023002"/>
    </source>
</evidence>
<sequence length="378" mass="40609">MAEGLPRLAVVGIHGYGASHLRAATERLDKIDLVGVCDTKPDDSGRLDPRVPVFTDVAELLDRTRPEIVTIATPIHTHLPFAEAALRSGADVLLEKPPVATLDQFDRLLAVAAETGRVVQIGFQSLGSAAFPALDTMIDSGRLGELVGISGVGVWLRTFSYWRRSAWAGRRVIDGVPVMDGVITNPLAHATSAALRLARAQRADDLAEVEVDLFRANAIESDDTSVVRVVTNDGTRVTLGLTLCAEQSQEAPYVEVVGTEQAARFFYTQDLVELRPAADLTGAPAETLTYERTSLLDNLLAHRATGEPLLCPLIDTGGFMRVVDAVAAGEPRPLAPSATERVEADGEQRMMIPGIDGWVRRAAYEHATFTALGAPFAR</sequence>
<comment type="caution">
    <text evidence="3">The sequence shown here is derived from an EMBL/GenBank/DDBJ whole genome shotgun (WGS) entry which is preliminary data.</text>
</comment>
<reference evidence="3 4" key="1">
    <citation type="submission" date="2020-07" db="EMBL/GenBank/DDBJ databases">
        <title>Sequencing the genomes of 1000 actinobacteria strains.</title>
        <authorList>
            <person name="Klenk H.-P."/>
        </authorList>
    </citation>
    <scope>NUCLEOTIDE SEQUENCE [LARGE SCALE GENOMIC DNA]</scope>
    <source>
        <strain evidence="3 4">DSM 22083</strain>
    </source>
</reference>
<proteinExistence type="predicted"/>
<dbReference type="PANTHER" id="PTHR43818">
    <property type="entry name" value="BCDNA.GH03377"/>
    <property type="match status" value="1"/>
</dbReference>
<dbReference type="InterPro" id="IPR000683">
    <property type="entry name" value="Gfo/Idh/MocA-like_OxRdtase_N"/>
</dbReference>
<accession>A0A7Y9I8Z9</accession>
<dbReference type="RefSeq" id="WP_179752871.1">
    <property type="nucleotide sequence ID" value="NZ_JACCBU010000001.1"/>
</dbReference>
<protein>
    <submittedName>
        <fullName evidence="3">Putative dehydrogenase</fullName>
    </submittedName>
</protein>
<dbReference type="GO" id="GO:0000166">
    <property type="term" value="F:nucleotide binding"/>
    <property type="evidence" value="ECO:0007669"/>
    <property type="project" value="InterPro"/>
</dbReference>